<dbReference type="AlphaFoldDB" id="A0A2T1M2Y3"/>
<name>A0A2T1M2Y3_9CHRO</name>
<comment type="caution">
    <text evidence="2">The sequence shown here is derived from an EMBL/GenBank/DDBJ whole genome shotgun (WGS) entry which is preliminary data.</text>
</comment>
<dbReference type="Proteomes" id="UP000239001">
    <property type="component" value="Unassembled WGS sequence"/>
</dbReference>
<evidence type="ECO:0000313" key="3">
    <source>
        <dbReference type="Proteomes" id="UP000239001"/>
    </source>
</evidence>
<dbReference type="OrthoDB" id="483551at2"/>
<reference evidence="2 3" key="2">
    <citation type="submission" date="2018-03" db="EMBL/GenBank/DDBJ databases">
        <authorList>
            <person name="Keele B.F."/>
        </authorList>
    </citation>
    <scope>NUCLEOTIDE SEQUENCE [LARGE SCALE GENOMIC DNA]</scope>
    <source>
        <strain evidence="2 3">CCALA 016</strain>
    </source>
</reference>
<dbReference type="EMBL" id="PXOH01000002">
    <property type="protein sequence ID" value="PSF39114.1"/>
    <property type="molecule type" value="Genomic_DNA"/>
</dbReference>
<protein>
    <submittedName>
        <fullName evidence="2">Uncharacterized protein</fullName>
    </submittedName>
</protein>
<organism evidence="2 3">
    <name type="scientific">Aphanothece hegewaldii CCALA 016</name>
    <dbReference type="NCBI Taxonomy" id="2107694"/>
    <lineage>
        <taxon>Bacteria</taxon>
        <taxon>Bacillati</taxon>
        <taxon>Cyanobacteriota</taxon>
        <taxon>Cyanophyceae</taxon>
        <taxon>Oscillatoriophycideae</taxon>
        <taxon>Chroococcales</taxon>
        <taxon>Aphanothecaceae</taxon>
        <taxon>Aphanothece</taxon>
    </lineage>
</organism>
<keyword evidence="1" id="KW-0472">Membrane</keyword>
<accession>A0A2T1M2Y3</accession>
<keyword evidence="3" id="KW-1185">Reference proteome</keyword>
<sequence>MKFANPFDYPLAILIGGVSLIIGVRFIGIPNLIILPTAAAVATGSAVLIKYREPNAEKIAKQQLEKELQQIKILAQGIVSKSENLRQEANQSLTLGDFQLDLLVAIQTACDRINELPEKIDILSQKISHSDSLLSAEELELQLQEIQKKIPLSSGVAKQELEQLANSLRRNIQLAKTGKDTRQAQILNLHTLVQNSAGILQELQNKLRTSNLNNSDDLRELQELSKELKQVQDNVNILIH</sequence>
<evidence type="ECO:0000313" key="2">
    <source>
        <dbReference type="EMBL" id="PSF39114.1"/>
    </source>
</evidence>
<feature type="transmembrane region" description="Helical" evidence="1">
    <location>
        <begin position="7"/>
        <end position="27"/>
    </location>
</feature>
<evidence type="ECO:0000256" key="1">
    <source>
        <dbReference type="SAM" id="Phobius"/>
    </source>
</evidence>
<keyword evidence="1" id="KW-1133">Transmembrane helix</keyword>
<gene>
    <name evidence="2" type="ORF">C7H19_02355</name>
</gene>
<keyword evidence="1" id="KW-0812">Transmembrane</keyword>
<proteinExistence type="predicted"/>
<reference evidence="2 3" key="1">
    <citation type="submission" date="2018-03" db="EMBL/GenBank/DDBJ databases">
        <title>The ancient ancestry and fast evolution of plastids.</title>
        <authorList>
            <person name="Moore K.R."/>
            <person name="Magnabosco C."/>
            <person name="Momper L."/>
            <person name="Gold D.A."/>
            <person name="Bosak T."/>
            <person name="Fournier G.P."/>
        </authorList>
    </citation>
    <scope>NUCLEOTIDE SEQUENCE [LARGE SCALE GENOMIC DNA]</scope>
    <source>
        <strain evidence="2 3">CCALA 016</strain>
    </source>
</reference>